<feature type="domain" description="N-acetyltransferase" evidence="1">
    <location>
        <begin position="4"/>
        <end position="194"/>
    </location>
</feature>
<name>A0A166IGX9_9AGAM</name>
<dbReference type="GO" id="GO:0016747">
    <property type="term" value="F:acyltransferase activity, transferring groups other than amino-acyl groups"/>
    <property type="evidence" value="ECO:0007669"/>
    <property type="project" value="InterPro"/>
</dbReference>
<dbReference type="Pfam" id="PF00583">
    <property type="entry name" value="Acetyltransf_1"/>
    <property type="match status" value="1"/>
</dbReference>
<protein>
    <recommendedName>
        <fullName evidence="1">N-acetyltransferase domain-containing protein</fullName>
    </recommendedName>
</protein>
<dbReference type="Proteomes" id="UP000076532">
    <property type="component" value="Unassembled WGS sequence"/>
</dbReference>
<dbReference type="InterPro" id="IPR000182">
    <property type="entry name" value="GNAT_dom"/>
</dbReference>
<dbReference type="AlphaFoldDB" id="A0A166IGX9"/>
<organism evidence="2 3">
    <name type="scientific">Athelia psychrophila</name>
    <dbReference type="NCBI Taxonomy" id="1759441"/>
    <lineage>
        <taxon>Eukaryota</taxon>
        <taxon>Fungi</taxon>
        <taxon>Dikarya</taxon>
        <taxon>Basidiomycota</taxon>
        <taxon>Agaricomycotina</taxon>
        <taxon>Agaricomycetes</taxon>
        <taxon>Agaricomycetidae</taxon>
        <taxon>Atheliales</taxon>
        <taxon>Atheliaceae</taxon>
        <taxon>Athelia</taxon>
    </lineage>
</organism>
<dbReference type="SUPFAM" id="SSF55729">
    <property type="entry name" value="Acyl-CoA N-acyltransferases (Nat)"/>
    <property type="match status" value="2"/>
</dbReference>
<reference evidence="2 3" key="1">
    <citation type="journal article" date="2016" name="Mol. Biol. Evol.">
        <title>Comparative Genomics of Early-Diverging Mushroom-Forming Fungi Provides Insights into the Origins of Lignocellulose Decay Capabilities.</title>
        <authorList>
            <person name="Nagy L.G."/>
            <person name="Riley R."/>
            <person name="Tritt A."/>
            <person name="Adam C."/>
            <person name="Daum C."/>
            <person name="Floudas D."/>
            <person name="Sun H."/>
            <person name="Yadav J.S."/>
            <person name="Pangilinan J."/>
            <person name="Larsson K.H."/>
            <person name="Matsuura K."/>
            <person name="Barry K."/>
            <person name="Labutti K."/>
            <person name="Kuo R."/>
            <person name="Ohm R.A."/>
            <person name="Bhattacharya S.S."/>
            <person name="Shirouzu T."/>
            <person name="Yoshinaga Y."/>
            <person name="Martin F.M."/>
            <person name="Grigoriev I.V."/>
            <person name="Hibbett D.S."/>
        </authorList>
    </citation>
    <scope>NUCLEOTIDE SEQUENCE [LARGE SCALE GENOMIC DNA]</scope>
    <source>
        <strain evidence="2 3">CBS 109695</strain>
    </source>
</reference>
<dbReference type="PROSITE" id="PS51186">
    <property type="entry name" value="GNAT"/>
    <property type="match status" value="1"/>
</dbReference>
<proteinExistence type="predicted"/>
<evidence type="ECO:0000259" key="1">
    <source>
        <dbReference type="PROSITE" id="PS51186"/>
    </source>
</evidence>
<dbReference type="InterPro" id="IPR016181">
    <property type="entry name" value="Acyl_CoA_acyltransferase"/>
</dbReference>
<evidence type="ECO:0000313" key="2">
    <source>
        <dbReference type="EMBL" id="KZP19803.1"/>
    </source>
</evidence>
<evidence type="ECO:0000313" key="3">
    <source>
        <dbReference type="Proteomes" id="UP000076532"/>
    </source>
</evidence>
<accession>A0A166IGX9</accession>
<gene>
    <name evidence="2" type="ORF">FIBSPDRAFT_743266</name>
</gene>
<dbReference type="EMBL" id="KV417560">
    <property type="protein sequence ID" value="KZP19803.1"/>
    <property type="molecule type" value="Genomic_DNA"/>
</dbReference>
<keyword evidence="3" id="KW-1185">Reference proteome</keyword>
<sequence length="194" mass="21268">MEHISIRAATGAADSTFIISCIDKALPWLESIGCGAQWGSEPWSENVAFCEVVKGLVDEPSEDLAKGVAWIADAMSGEEVVPAGAIILRNHSPSYAPQSSLVPVPEIYIRLLITDRTLGDLSKGVGAKLIDFARAVAKREGVSLLRLDTWKGGDDALMRYYERQGFTRTGDFLIPDIYRPGQIFTGWVLEQWLV</sequence>
<dbReference type="OrthoDB" id="2821191at2759"/>
<dbReference type="Gene3D" id="3.40.630.30">
    <property type="match status" value="1"/>
</dbReference>